<sequence length="355" mass="38958">MMPATDNNVTPNDAFLEIYEKTAGLIPHSLSHDGSRLTWIDLGSYHMYEGSYQKASHTAVALLGRGPDTVYQPFFTTELSVIDDLTPAPDDVSPTAFIFGVSRCGSTLLTRALARDRRILAFGEALIPNGLWRLGGPSTLTHATGTIARLRKVITLMGRNRGGGYRHMVLKLSSVELHAASPLRAAFPDAPCLFMYRNPTEVLVSHLNRKPGWHDAMSTDWGSFLCGQETPQTTTEFYAKVLRGYYSVAMSDAAKNWTLLQYPELAPHRLPDILAALGIDADDVDLTAMSRCFRSYSKSPYQNAQFADDQGKKQRDASAAVAELVATHLDPLHQALAQAPQNLAPHSDAGAWKTR</sequence>
<evidence type="ECO:0000313" key="2">
    <source>
        <dbReference type="Proteomes" id="UP000693972"/>
    </source>
</evidence>
<dbReference type="InterPro" id="IPR027417">
    <property type="entry name" value="P-loop_NTPase"/>
</dbReference>
<organism evidence="1 2">
    <name type="scientific">Gymnodinialimonas phycosphaerae</name>
    <dbReference type="NCBI Taxonomy" id="2841589"/>
    <lineage>
        <taxon>Bacteria</taxon>
        <taxon>Pseudomonadati</taxon>
        <taxon>Pseudomonadota</taxon>
        <taxon>Alphaproteobacteria</taxon>
        <taxon>Rhodobacterales</taxon>
        <taxon>Paracoccaceae</taxon>
        <taxon>Gymnodinialimonas</taxon>
    </lineage>
</organism>
<proteinExistence type="predicted"/>
<reference evidence="1 2" key="1">
    <citation type="submission" date="2021-07" db="EMBL/GenBank/DDBJ databases">
        <title>Karlodiniumbacter phycospheric gen. nov., sp. nov., a phycosphere bacterium isolated from karlodinium veneficum.</title>
        <authorList>
            <person name="Peng Y."/>
            <person name="Jiang L."/>
            <person name="Lee J."/>
        </authorList>
    </citation>
    <scope>NUCLEOTIDE SEQUENCE [LARGE SCALE GENOMIC DNA]</scope>
    <source>
        <strain evidence="1 2">N5</strain>
    </source>
</reference>
<dbReference type="SUPFAM" id="SSF52540">
    <property type="entry name" value="P-loop containing nucleoside triphosphate hydrolases"/>
    <property type="match status" value="1"/>
</dbReference>
<gene>
    <name evidence="1" type="ORF">KUL25_05190</name>
</gene>
<comment type="caution">
    <text evidence="1">The sequence shown here is derived from an EMBL/GenBank/DDBJ whole genome shotgun (WGS) entry which is preliminary data.</text>
</comment>
<keyword evidence="2" id="KW-1185">Reference proteome</keyword>
<dbReference type="EMBL" id="JAIMBW010000001">
    <property type="protein sequence ID" value="MBY4892156.1"/>
    <property type="molecule type" value="Genomic_DNA"/>
</dbReference>
<dbReference type="Proteomes" id="UP000693972">
    <property type="component" value="Unassembled WGS sequence"/>
</dbReference>
<name>A0ABS7MPV6_9RHOB</name>
<accession>A0ABS7MPV6</accession>
<protein>
    <submittedName>
        <fullName evidence="1">Sulfotransferase</fullName>
    </submittedName>
</protein>
<dbReference type="RefSeq" id="WP_257891973.1">
    <property type="nucleotide sequence ID" value="NZ_JAIMBW010000001.1"/>
</dbReference>
<evidence type="ECO:0000313" key="1">
    <source>
        <dbReference type="EMBL" id="MBY4892156.1"/>
    </source>
</evidence>
<dbReference type="Gene3D" id="3.40.50.300">
    <property type="entry name" value="P-loop containing nucleotide triphosphate hydrolases"/>
    <property type="match status" value="1"/>
</dbReference>